<feature type="compositionally biased region" description="Polar residues" evidence="1">
    <location>
        <begin position="68"/>
        <end position="82"/>
    </location>
</feature>
<comment type="caution">
    <text evidence="2">The sequence shown here is derived from an EMBL/GenBank/DDBJ whole genome shotgun (WGS) entry which is preliminary data.</text>
</comment>
<sequence>MKSGAAKSKSSEGKSKGCEQLQKSTKEESDPLFSSMSHSIASEKETTTSVHNVVTPPMQFRPLPVANLSMTETDNTTSGTSVDDNKNEQRKRQGTASVWKVPKGVDRSVDPRNKKKD</sequence>
<dbReference type="OrthoDB" id="5901296at2759"/>
<keyword evidence="3" id="KW-1185">Reference proteome</keyword>
<proteinExistence type="predicted"/>
<feature type="region of interest" description="Disordered" evidence="1">
    <location>
        <begin position="1"/>
        <end position="117"/>
    </location>
</feature>
<protein>
    <submittedName>
        <fullName evidence="2">Uncharacterized protein</fullName>
    </submittedName>
</protein>
<dbReference type="EMBL" id="JABEBT010000010">
    <property type="protein sequence ID" value="KAF7638675.1"/>
    <property type="molecule type" value="Genomic_DNA"/>
</dbReference>
<reference evidence="2" key="1">
    <citation type="journal article" date="2020" name="Ecol. Evol.">
        <title>Genome structure and content of the rice root-knot nematode (Meloidogyne graminicola).</title>
        <authorList>
            <person name="Phan N.T."/>
            <person name="Danchin E.G.J."/>
            <person name="Klopp C."/>
            <person name="Perfus-Barbeoch L."/>
            <person name="Kozlowski D.K."/>
            <person name="Koutsovoulos G.D."/>
            <person name="Lopez-Roques C."/>
            <person name="Bouchez O."/>
            <person name="Zahm M."/>
            <person name="Besnard G."/>
            <person name="Bellafiore S."/>
        </authorList>
    </citation>
    <scope>NUCLEOTIDE SEQUENCE</scope>
    <source>
        <strain evidence="2">VN-18</strain>
    </source>
</reference>
<name>A0A8S9ZZV3_9BILA</name>
<evidence type="ECO:0000313" key="2">
    <source>
        <dbReference type="EMBL" id="KAF7638675.1"/>
    </source>
</evidence>
<accession>A0A8S9ZZV3</accession>
<organism evidence="2 3">
    <name type="scientific">Meloidogyne graminicola</name>
    <dbReference type="NCBI Taxonomy" id="189291"/>
    <lineage>
        <taxon>Eukaryota</taxon>
        <taxon>Metazoa</taxon>
        <taxon>Ecdysozoa</taxon>
        <taxon>Nematoda</taxon>
        <taxon>Chromadorea</taxon>
        <taxon>Rhabditida</taxon>
        <taxon>Tylenchina</taxon>
        <taxon>Tylenchomorpha</taxon>
        <taxon>Tylenchoidea</taxon>
        <taxon>Meloidogynidae</taxon>
        <taxon>Meloidogyninae</taxon>
        <taxon>Meloidogyne</taxon>
    </lineage>
</organism>
<dbReference type="Proteomes" id="UP000605970">
    <property type="component" value="Unassembled WGS sequence"/>
</dbReference>
<evidence type="ECO:0000313" key="3">
    <source>
        <dbReference type="Proteomes" id="UP000605970"/>
    </source>
</evidence>
<evidence type="ECO:0000256" key="1">
    <source>
        <dbReference type="SAM" id="MobiDB-lite"/>
    </source>
</evidence>
<dbReference type="AlphaFoldDB" id="A0A8S9ZZV3"/>
<gene>
    <name evidence="2" type="ORF">Mgra_00001757</name>
</gene>
<feature type="compositionally biased region" description="Basic and acidic residues" evidence="1">
    <location>
        <begin position="103"/>
        <end position="117"/>
    </location>
</feature>